<dbReference type="EMBL" id="BSXT01000230">
    <property type="protein sequence ID" value="GMF21595.1"/>
    <property type="molecule type" value="Genomic_DNA"/>
</dbReference>
<dbReference type="PANTHER" id="PTHR43441">
    <property type="entry name" value="RIBOSOMAL-PROTEIN-SERINE ACETYLTRANSFERASE"/>
    <property type="match status" value="1"/>
</dbReference>
<evidence type="ECO:0000259" key="1">
    <source>
        <dbReference type="PROSITE" id="PS51186"/>
    </source>
</evidence>
<dbReference type="OrthoDB" id="41238at2759"/>
<dbReference type="AlphaFoldDB" id="A0A9W6WXP5"/>
<dbReference type="InterPro" id="IPR000182">
    <property type="entry name" value="GNAT_dom"/>
</dbReference>
<dbReference type="GO" id="GO:1990189">
    <property type="term" value="F:protein N-terminal-serine acetyltransferase activity"/>
    <property type="evidence" value="ECO:0007669"/>
    <property type="project" value="TreeGrafter"/>
</dbReference>
<evidence type="ECO:0000313" key="3">
    <source>
        <dbReference type="Proteomes" id="UP001165121"/>
    </source>
</evidence>
<dbReference type="GO" id="GO:0008999">
    <property type="term" value="F:protein-N-terminal-alanine acetyltransferase activity"/>
    <property type="evidence" value="ECO:0007669"/>
    <property type="project" value="TreeGrafter"/>
</dbReference>
<dbReference type="SUPFAM" id="SSF55729">
    <property type="entry name" value="Acyl-CoA N-acyltransferases (Nat)"/>
    <property type="match status" value="1"/>
</dbReference>
<organism evidence="2 3">
    <name type="scientific">Phytophthora fragariaefolia</name>
    <dbReference type="NCBI Taxonomy" id="1490495"/>
    <lineage>
        <taxon>Eukaryota</taxon>
        <taxon>Sar</taxon>
        <taxon>Stramenopiles</taxon>
        <taxon>Oomycota</taxon>
        <taxon>Peronosporomycetes</taxon>
        <taxon>Peronosporales</taxon>
        <taxon>Peronosporaceae</taxon>
        <taxon>Phytophthora</taxon>
    </lineage>
</organism>
<dbReference type="InterPro" id="IPR016181">
    <property type="entry name" value="Acyl_CoA_acyltransferase"/>
</dbReference>
<accession>A0A9W6WXP5</accession>
<feature type="domain" description="N-acetyltransferase" evidence="1">
    <location>
        <begin position="42"/>
        <end position="197"/>
    </location>
</feature>
<keyword evidence="3" id="KW-1185">Reference proteome</keyword>
<dbReference type="PROSITE" id="PS51186">
    <property type="entry name" value="GNAT"/>
    <property type="match status" value="1"/>
</dbReference>
<protein>
    <submittedName>
        <fullName evidence="2">Unnamed protein product</fullName>
    </submittedName>
</protein>
<dbReference type="FunFam" id="3.40.630.30:FF:000047">
    <property type="entry name" value="Acetyltransferase, GNAT family"/>
    <property type="match status" value="1"/>
</dbReference>
<dbReference type="InterPro" id="IPR051908">
    <property type="entry name" value="Ribosomal_N-acetyltransferase"/>
</dbReference>
<name>A0A9W6WXP5_9STRA</name>
<sequence length="247" mass="27908">MQMTNASAKTTTNEFGQPVGFSMEIWSPPPFPPSKTLTGQYCRLEPLKASLHAKDLWAALSEDPSGARWTYMPYGPFATFDKFEKWCMDGETASDPQFYAIVVNGHVEGFTSYLRIVPSQGVIEVGHIFYSPKLARTRAATEAMYLLAANAFELGYRRYEWKCDSLNAPSRSAAARLGFTYEGTFRQLIVYKGRSRDTSWFSIIDADWNGGLKNAFKRWLKLSNFDENGQQTLKLSELTTPFVHITS</sequence>
<dbReference type="Gene3D" id="3.40.630.30">
    <property type="match status" value="1"/>
</dbReference>
<comment type="caution">
    <text evidence="2">The sequence shown here is derived from an EMBL/GenBank/DDBJ whole genome shotgun (WGS) entry which is preliminary data.</text>
</comment>
<dbReference type="Proteomes" id="UP001165121">
    <property type="component" value="Unassembled WGS sequence"/>
</dbReference>
<dbReference type="PANTHER" id="PTHR43441:SF2">
    <property type="entry name" value="FAMILY ACETYLTRANSFERASE, PUTATIVE (AFU_ORTHOLOGUE AFUA_7G00850)-RELATED"/>
    <property type="match status" value="1"/>
</dbReference>
<evidence type="ECO:0000313" key="2">
    <source>
        <dbReference type="EMBL" id="GMF21595.1"/>
    </source>
</evidence>
<gene>
    <name evidence="2" type="ORF">Pfra01_000292000</name>
</gene>
<reference evidence="2" key="1">
    <citation type="submission" date="2023-04" db="EMBL/GenBank/DDBJ databases">
        <title>Phytophthora fragariaefolia NBRC 109709.</title>
        <authorList>
            <person name="Ichikawa N."/>
            <person name="Sato H."/>
            <person name="Tonouchi N."/>
        </authorList>
    </citation>
    <scope>NUCLEOTIDE SEQUENCE</scope>
    <source>
        <strain evidence="2">NBRC 109709</strain>
    </source>
</reference>
<dbReference type="Pfam" id="PF13302">
    <property type="entry name" value="Acetyltransf_3"/>
    <property type="match status" value="1"/>
</dbReference>
<proteinExistence type="predicted"/>